<keyword evidence="3" id="KW-0479">Metal-binding</keyword>
<dbReference type="Pfam" id="PF01546">
    <property type="entry name" value="Peptidase_M20"/>
    <property type="match status" value="1"/>
</dbReference>
<feature type="binding site" evidence="3">
    <location>
        <position position="94"/>
    </location>
    <ligand>
        <name>Zn(2+)</name>
        <dbReference type="ChEBI" id="CHEBI:29105"/>
        <label>2</label>
    </ligand>
</feature>
<dbReference type="RefSeq" id="WP_019461958.1">
    <property type="nucleotide sequence ID" value="NZ_CBCSHT010000058.1"/>
</dbReference>
<dbReference type="Proteomes" id="UP000254919">
    <property type="component" value="Unassembled WGS sequence"/>
</dbReference>
<dbReference type="InterPro" id="IPR010158">
    <property type="entry name" value="Amidase_Cbmase"/>
</dbReference>
<dbReference type="InterPro" id="IPR036264">
    <property type="entry name" value="Bact_exopeptidase_dim_dom"/>
</dbReference>
<feature type="binding site" evidence="3">
    <location>
        <position position="382"/>
    </location>
    <ligand>
        <name>Zn(2+)</name>
        <dbReference type="ChEBI" id="CHEBI:29105"/>
        <label>2</label>
    </ligand>
</feature>
<reference evidence="4 6" key="1">
    <citation type="submission" date="2016-12" db="EMBL/GenBank/DDBJ databases">
        <title>Draft genome sequence of Roseomonas mucosa strain AU37, isolated from a peripheral intravenous catheter.</title>
        <authorList>
            <person name="Choudhury M.A."/>
            <person name="Sidjabat H.E."/>
            <person name="Wailan A.M."/>
            <person name="Zhang L."/>
            <person name="Marsh N.M."/>
            <person name="Rickard C.M."/>
            <person name="Davies M."/>
            <person name="Mcmillan D.J."/>
        </authorList>
    </citation>
    <scope>NUCLEOTIDE SEQUENCE [LARGE SCALE GENOMIC DNA]</scope>
    <source>
        <strain evidence="4 6">SAVE376</strain>
    </source>
</reference>
<dbReference type="Gene3D" id="3.30.70.360">
    <property type="match status" value="1"/>
</dbReference>
<keyword evidence="2 5" id="KW-0378">Hydrolase</keyword>
<comment type="similarity">
    <text evidence="1">Belongs to the peptidase M20 family.</text>
</comment>
<dbReference type="NCBIfam" id="TIGR01879">
    <property type="entry name" value="hydantase"/>
    <property type="match status" value="1"/>
</dbReference>
<gene>
    <name evidence="4" type="ORF">APZ41_012450</name>
    <name evidence="5" type="ORF">NCTC13291_04093</name>
</gene>
<sequence>MSQASIDQERLWSDLMTMGCMGATPRGGCDRMSLTDADRDGRTLFRLWCEQAGLSVTVDGMGNIFARREGINVSLPPVMAGSHLDTQSPGGKFDGVLGVLAALEAVRAIDRAGIRTRRAIEVVNWTNEEGARFSPGLMGSAVFAGTLGLATAHASMDRAGRRFGDELARIGYRGDTPVGGRPVDSYLELHIEQGPELEESGTTIAAVTHSHFTGFATIEIWGENSHSQTMPMARRRNALAGAGRLIEAVERIAAAHGPEGKASPVVLDAWPNNAINIPHRALLSVMMVHPEESGIAGMREALGTAMEALAAETGLGVSIVAERRRQPLHFSPEMVALIEDVAKERGHSVTRLRTLTGHDAFNMIGLCPTGLLFVPCRDGLSHSEFEYASPEHCAAGADVLMHALLRQANRD</sequence>
<dbReference type="EMBL" id="LLWF02000039">
    <property type="protein sequence ID" value="ONH82861.1"/>
    <property type="molecule type" value="Genomic_DNA"/>
</dbReference>
<dbReference type="Gene3D" id="3.40.630.10">
    <property type="entry name" value="Zn peptidases"/>
    <property type="match status" value="1"/>
</dbReference>
<feature type="binding site" evidence="3">
    <location>
        <position position="83"/>
    </location>
    <ligand>
        <name>Zn(2+)</name>
        <dbReference type="ChEBI" id="CHEBI:29105"/>
        <label>1</label>
    </ligand>
</feature>
<evidence type="ECO:0000313" key="6">
    <source>
        <dbReference type="Proteomes" id="UP000054844"/>
    </source>
</evidence>
<organism evidence="4 6">
    <name type="scientific">Roseomonas mucosa</name>
    <dbReference type="NCBI Taxonomy" id="207340"/>
    <lineage>
        <taxon>Bacteria</taxon>
        <taxon>Pseudomonadati</taxon>
        <taxon>Pseudomonadota</taxon>
        <taxon>Alphaproteobacteria</taxon>
        <taxon>Acetobacterales</taxon>
        <taxon>Roseomonadaceae</taxon>
        <taxon>Roseomonas</taxon>
    </lineage>
</organism>
<evidence type="ECO:0000256" key="3">
    <source>
        <dbReference type="PIRSR" id="PIRSR001235-1"/>
    </source>
</evidence>
<evidence type="ECO:0000313" key="7">
    <source>
        <dbReference type="Proteomes" id="UP000254919"/>
    </source>
</evidence>
<reference evidence="5 7" key="2">
    <citation type="submission" date="2018-06" db="EMBL/GenBank/DDBJ databases">
        <authorList>
            <consortium name="Pathogen Informatics"/>
            <person name="Doyle S."/>
        </authorList>
    </citation>
    <scope>NUCLEOTIDE SEQUENCE [LARGE SCALE GENOMIC DNA]</scope>
    <source>
        <strain evidence="5 7">NCTC13291</strain>
    </source>
</reference>
<feature type="binding site" evidence="3">
    <location>
        <position position="190"/>
    </location>
    <ligand>
        <name>Zn(2+)</name>
        <dbReference type="ChEBI" id="CHEBI:29105"/>
        <label>1</label>
    </ligand>
</feature>
<evidence type="ECO:0000313" key="4">
    <source>
        <dbReference type="EMBL" id="ONH82861.1"/>
    </source>
</evidence>
<dbReference type="STRING" id="207340.APZ41_012450"/>
<dbReference type="EMBL" id="UGVN01000002">
    <property type="protein sequence ID" value="SUE95210.1"/>
    <property type="molecule type" value="Genomic_DNA"/>
</dbReference>
<dbReference type="Proteomes" id="UP000054844">
    <property type="component" value="Unassembled WGS sequence"/>
</dbReference>
<feature type="binding site" evidence="3">
    <location>
        <position position="129"/>
    </location>
    <ligand>
        <name>Zn(2+)</name>
        <dbReference type="ChEBI" id="CHEBI:29105"/>
        <label>2</label>
    </ligand>
</feature>
<dbReference type="GeneID" id="99631530"/>
<evidence type="ECO:0000313" key="5">
    <source>
        <dbReference type="EMBL" id="SUE95210.1"/>
    </source>
</evidence>
<protein>
    <submittedName>
        <fullName evidence="5">Hydrolase MSMEG_3995</fullName>
        <ecNumber evidence="5">3.5.-.-</ecNumber>
    </submittedName>
</protein>
<dbReference type="CDD" id="cd03884">
    <property type="entry name" value="M20_bAS"/>
    <property type="match status" value="1"/>
</dbReference>
<dbReference type="PANTHER" id="PTHR32494:SF5">
    <property type="entry name" value="ALLANTOATE AMIDOHYDROLASE"/>
    <property type="match status" value="1"/>
</dbReference>
<keyword evidence="3" id="KW-0862">Zinc</keyword>
<dbReference type="GO" id="GO:0046872">
    <property type="term" value="F:metal ion binding"/>
    <property type="evidence" value="ECO:0007669"/>
    <property type="project" value="UniProtKB-KW"/>
</dbReference>
<dbReference type="OrthoDB" id="9808195at2"/>
<dbReference type="SUPFAM" id="SSF53187">
    <property type="entry name" value="Zn-dependent exopeptidases"/>
    <property type="match status" value="1"/>
</dbReference>
<dbReference type="PIRSF" id="PIRSF001235">
    <property type="entry name" value="Amidase_carbamoylase"/>
    <property type="match status" value="1"/>
</dbReference>
<dbReference type="NCBIfam" id="NF006769">
    <property type="entry name" value="PRK09290.1-3"/>
    <property type="match status" value="1"/>
</dbReference>
<comment type="cofactor">
    <cofactor evidence="3">
        <name>Zn(2+)</name>
        <dbReference type="ChEBI" id="CHEBI:29105"/>
    </cofactor>
    <text evidence="3">Binds 2 Zn(2+) ions per subunit.</text>
</comment>
<dbReference type="AlphaFoldDB" id="A0A1S8D3N8"/>
<dbReference type="EC" id="3.5.-.-" evidence="5"/>
<dbReference type="InterPro" id="IPR002933">
    <property type="entry name" value="Peptidase_M20"/>
</dbReference>
<dbReference type="PANTHER" id="PTHR32494">
    <property type="entry name" value="ALLANTOATE DEIMINASE-RELATED"/>
    <property type="match status" value="1"/>
</dbReference>
<dbReference type="GO" id="GO:0016813">
    <property type="term" value="F:hydrolase activity, acting on carbon-nitrogen (but not peptide) bonds, in linear amidines"/>
    <property type="evidence" value="ECO:0007669"/>
    <property type="project" value="InterPro"/>
</dbReference>
<proteinExistence type="inferred from homology"/>
<keyword evidence="6" id="KW-1185">Reference proteome</keyword>
<dbReference type="SUPFAM" id="SSF55031">
    <property type="entry name" value="Bacterial exopeptidase dimerisation domain"/>
    <property type="match status" value="1"/>
</dbReference>
<evidence type="ECO:0000256" key="1">
    <source>
        <dbReference type="ARBA" id="ARBA00006153"/>
    </source>
</evidence>
<feature type="binding site" evidence="3">
    <location>
        <position position="94"/>
    </location>
    <ligand>
        <name>Zn(2+)</name>
        <dbReference type="ChEBI" id="CHEBI:29105"/>
        <label>1</label>
    </ligand>
</feature>
<name>A0A1S8D3N8_9PROT</name>
<accession>A0A1S8D3N8</accession>
<evidence type="ECO:0000256" key="2">
    <source>
        <dbReference type="ARBA" id="ARBA00022801"/>
    </source>
</evidence>